<dbReference type="RefSeq" id="WP_194112636.1">
    <property type="nucleotide sequence ID" value="NZ_JADFFL010000006.1"/>
</dbReference>
<dbReference type="EMBL" id="JADFFL010000006">
    <property type="protein sequence ID" value="MBE9663403.1"/>
    <property type="molecule type" value="Genomic_DNA"/>
</dbReference>
<dbReference type="AlphaFoldDB" id="A0A929KZN2"/>
<evidence type="ECO:0000313" key="1">
    <source>
        <dbReference type="EMBL" id="MBE9663403.1"/>
    </source>
</evidence>
<keyword evidence="2" id="KW-1185">Reference proteome</keyword>
<protein>
    <submittedName>
        <fullName evidence="1">Uncharacterized protein</fullName>
    </submittedName>
</protein>
<evidence type="ECO:0000313" key="2">
    <source>
        <dbReference type="Proteomes" id="UP000622475"/>
    </source>
</evidence>
<gene>
    <name evidence="1" type="ORF">IRJ16_16060</name>
</gene>
<dbReference type="Proteomes" id="UP000622475">
    <property type="component" value="Unassembled WGS sequence"/>
</dbReference>
<proteinExistence type="predicted"/>
<accession>A0A929KZN2</accession>
<comment type="caution">
    <text evidence="1">The sequence shown here is derived from an EMBL/GenBank/DDBJ whole genome shotgun (WGS) entry which is preliminary data.</text>
</comment>
<sequence>MKAEAIKIDLHDKINHANPNQLKDLYGLVVNYLNGSTDEQGGKHYLNPCVQSLPKALCKQMPAWGYQLKMLYATYEPSIS</sequence>
<reference evidence="1" key="1">
    <citation type="submission" date="2020-10" db="EMBL/GenBank/DDBJ databases">
        <title>Mucilaginibacter mali sp. nov., isolated from rhizosphere soil of apple orchard.</title>
        <authorList>
            <person name="Lee J.-S."/>
            <person name="Kim H.S."/>
            <person name="Kim J.-S."/>
        </authorList>
    </citation>
    <scope>NUCLEOTIDE SEQUENCE</scope>
    <source>
        <strain evidence="1">KCTC 22746</strain>
    </source>
</reference>
<organism evidence="1 2">
    <name type="scientific">Mucilaginibacter myungsuensis</name>
    <dbReference type="NCBI Taxonomy" id="649104"/>
    <lineage>
        <taxon>Bacteria</taxon>
        <taxon>Pseudomonadati</taxon>
        <taxon>Bacteroidota</taxon>
        <taxon>Sphingobacteriia</taxon>
        <taxon>Sphingobacteriales</taxon>
        <taxon>Sphingobacteriaceae</taxon>
        <taxon>Mucilaginibacter</taxon>
    </lineage>
</organism>
<name>A0A929KZN2_9SPHI</name>